<protein>
    <submittedName>
        <fullName evidence="2">Retrovirus-related pol polyprotein from transposon tnt 1-94</fullName>
    </submittedName>
</protein>
<organism evidence="2 4">
    <name type="scientific">Cucumis melo var. makuwa</name>
    <name type="common">Oriental melon</name>
    <dbReference type="NCBI Taxonomy" id="1194695"/>
    <lineage>
        <taxon>Eukaryota</taxon>
        <taxon>Viridiplantae</taxon>
        <taxon>Streptophyta</taxon>
        <taxon>Embryophyta</taxon>
        <taxon>Tracheophyta</taxon>
        <taxon>Spermatophyta</taxon>
        <taxon>Magnoliopsida</taxon>
        <taxon>eudicotyledons</taxon>
        <taxon>Gunneridae</taxon>
        <taxon>Pentapetalae</taxon>
        <taxon>rosids</taxon>
        <taxon>fabids</taxon>
        <taxon>Cucurbitales</taxon>
        <taxon>Cucurbitaceae</taxon>
        <taxon>Benincaseae</taxon>
        <taxon>Cucumis</taxon>
    </lineage>
</organism>
<gene>
    <name evidence="2" type="ORF">E5676_scaffold111G001490</name>
    <name evidence="1" type="ORF">E6C27_scaffold99G00630</name>
</gene>
<comment type="caution">
    <text evidence="2">The sequence shown here is derived from an EMBL/GenBank/DDBJ whole genome shotgun (WGS) entry which is preliminary data.</text>
</comment>
<dbReference type="EMBL" id="SSTE01001955">
    <property type="protein sequence ID" value="KAA0064058.1"/>
    <property type="molecule type" value="Genomic_DNA"/>
</dbReference>
<sequence>MLEYGVKDLILIGYTNSDFQTVKDSRKSTSGSVFTLNGRAVVWRSIKQGCIANSIMEDDGTVANSEEPRSHKQGKHIGRKYYLIREIVQRGNVIITKIASKHNIVDPFTKTLMAKVFEGHLESLSLRDIYIR</sequence>
<dbReference type="Proteomes" id="UP000321947">
    <property type="component" value="Unassembled WGS sequence"/>
</dbReference>
<dbReference type="EMBL" id="SSTD01003515">
    <property type="protein sequence ID" value="TYK26217.1"/>
    <property type="molecule type" value="Genomic_DNA"/>
</dbReference>
<accession>A0A5D3DRE1</accession>
<dbReference type="OrthoDB" id="418757at2759"/>
<dbReference type="AlphaFoldDB" id="A0A5D3DRE1"/>
<dbReference type="CDD" id="cd09272">
    <property type="entry name" value="RNase_HI_RT_Ty1"/>
    <property type="match status" value="1"/>
</dbReference>
<name>A0A5D3DRE1_CUCMM</name>
<reference evidence="3 4" key="1">
    <citation type="submission" date="2019-08" db="EMBL/GenBank/DDBJ databases">
        <title>Draft genome sequences of two oriental melons (Cucumis melo L. var makuwa).</title>
        <authorList>
            <person name="Kwon S.-Y."/>
        </authorList>
    </citation>
    <scope>NUCLEOTIDE SEQUENCE [LARGE SCALE GENOMIC DNA]</scope>
    <source>
        <strain evidence="4">cv. Chang Bougi</strain>
        <strain evidence="3">cv. SW 3</strain>
        <tissue evidence="2">Leaf</tissue>
    </source>
</reference>
<evidence type="ECO:0000313" key="2">
    <source>
        <dbReference type="EMBL" id="TYK26217.1"/>
    </source>
</evidence>
<proteinExistence type="predicted"/>
<dbReference type="Proteomes" id="UP000321393">
    <property type="component" value="Unassembled WGS sequence"/>
</dbReference>
<evidence type="ECO:0000313" key="4">
    <source>
        <dbReference type="Proteomes" id="UP000321947"/>
    </source>
</evidence>
<evidence type="ECO:0000313" key="3">
    <source>
        <dbReference type="Proteomes" id="UP000321393"/>
    </source>
</evidence>
<evidence type="ECO:0000313" key="1">
    <source>
        <dbReference type="EMBL" id="KAA0064058.1"/>
    </source>
</evidence>